<comment type="caution">
    <text evidence="2">The sequence shown here is derived from an EMBL/GenBank/DDBJ whole genome shotgun (WGS) entry which is preliminary data.</text>
</comment>
<evidence type="ECO:0000313" key="2">
    <source>
        <dbReference type="EMBL" id="GES28545.1"/>
    </source>
</evidence>
<feature type="region of interest" description="Disordered" evidence="1">
    <location>
        <begin position="1"/>
        <end position="49"/>
    </location>
</feature>
<sequence>MGGRRAGPLGGRLGVAGEGRQRGTERECGRGGTGSDDVTHTHEMFPSGRLSRELRETEAVLAGFLWLVLDRHFVR</sequence>
<protein>
    <submittedName>
        <fullName evidence="2">Uncharacterized protein</fullName>
    </submittedName>
</protein>
<dbReference type="EMBL" id="BLAG01000005">
    <property type="protein sequence ID" value="GES28545.1"/>
    <property type="molecule type" value="Genomic_DNA"/>
</dbReference>
<evidence type="ECO:0000313" key="3">
    <source>
        <dbReference type="Proteomes" id="UP000325598"/>
    </source>
</evidence>
<feature type="compositionally biased region" description="Basic and acidic residues" evidence="1">
    <location>
        <begin position="19"/>
        <end position="29"/>
    </location>
</feature>
<name>A0A5J4LEI6_9ACTN</name>
<gene>
    <name evidence="2" type="ORF">San01_10320</name>
</gene>
<dbReference type="AlphaFoldDB" id="A0A5J4LEI6"/>
<reference evidence="2 3" key="1">
    <citation type="submission" date="2019-10" db="EMBL/GenBank/DDBJ databases">
        <title>Whole genome shotgun sequence of Streptomyces angustmyceticus NBRC 3934.</title>
        <authorList>
            <person name="Hosoyama A."/>
            <person name="Ichikawa N."/>
            <person name="Kimura A."/>
            <person name="Kitahashi Y."/>
            <person name="Komaki H."/>
            <person name="Uohara A."/>
        </authorList>
    </citation>
    <scope>NUCLEOTIDE SEQUENCE [LARGE SCALE GENOMIC DNA]</scope>
    <source>
        <strain evidence="2 3">NBRC 3934</strain>
    </source>
</reference>
<proteinExistence type="predicted"/>
<keyword evidence="3" id="KW-1185">Reference proteome</keyword>
<evidence type="ECO:0000256" key="1">
    <source>
        <dbReference type="SAM" id="MobiDB-lite"/>
    </source>
</evidence>
<accession>A0A5J4LEI6</accession>
<feature type="compositionally biased region" description="Gly residues" evidence="1">
    <location>
        <begin position="1"/>
        <end position="17"/>
    </location>
</feature>
<dbReference type="Proteomes" id="UP000325598">
    <property type="component" value="Unassembled WGS sequence"/>
</dbReference>
<organism evidence="2 3">
    <name type="scientific">Streptomyces angustmyceticus</name>
    <dbReference type="NCBI Taxonomy" id="285578"/>
    <lineage>
        <taxon>Bacteria</taxon>
        <taxon>Bacillati</taxon>
        <taxon>Actinomycetota</taxon>
        <taxon>Actinomycetes</taxon>
        <taxon>Kitasatosporales</taxon>
        <taxon>Streptomycetaceae</taxon>
        <taxon>Streptomyces</taxon>
    </lineage>
</organism>